<dbReference type="InterPro" id="IPR017938">
    <property type="entry name" value="Riboflavin_synthase-like_b-brl"/>
</dbReference>
<feature type="domain" description="FAD-binding FR-type" evidence="5">
    <location>
        <begin position="5"/>
        <end position="106"/>
    </location>
</feature>
<feature type="region of interest" description="Disordered" evidence="4">
    <location>
        <begin position="176"/>
        <end position="199"/>
    </location>
</feature>
<dbReference type="SUPFAM" id="SSF63380">
    <property type="entry name" value="Riboflavin synthase domain-like"/>
    <property type="match status" value="1"/>
</dbReference>
<keyword evidence="3" id="KW-0411">Iron-sulfur</keyword>
<dbReference type="InterPro" id="IPR001433">
    <property type="entry name" value="OxRdtase_FAD/NAD-bd"/>
</dbReference>
<reference evidence="6 7" key="1">
    <citation type="submission" date="2020-07" db="EMBL/GenBank/DDBJ databases">
        <title>Sequencing the genomes of 1000 actinobacteria strains.</title>
        <authorList>
            <person name="Klenk H.-P."/>
        </authorList>
    </citation>
    <scope>NUCLEOTIDE SEQUENCE [LARGE SCALE GENOMIC DNA]</scope>
    <source>
        <strain evidence="6 7">DSM 23871</strain>
    </source>
</reference>
<dbReference type="Gene3D" id="3.40.50.80">
    <property type="entry name" value="Nucleotide-binding domain of ferredoxin-NADP reductase (FNR) module"/>
    <property type="match status" value="1"/>
</dbReference>
<dbReference type="PRINTS" id="PR00371">
    <property type="entry name" value="FPNCR"/>
</dbReference>
<dbReference type="Gene3D" id="2.40.30.10">
    <property type="entry name" value="Translation factors"/>
    <property type="match status" value="1"/>
</dbReference>
<dbReference type="Pfam" id="PF00970">
    <property type="entry name" value="FAD_binding_6"/>
    <property type="match status" value="1"/>
</dbReference>
<keyword evidence="2" id="KW-0408">Iron</keyword>
<evidence type="ECO:0000313" key="7">
    <source>
        <dbReference type="Proteomes" id="UP000589620"/>
    </source>
</evidence>
<dbReference type="EMBL" id="JACCBJ010000001">
    <property type="protein sequence ID" value="NYD76091.1"/>
    <property type="molecule type" value="Genomic_DNA"/>
</dbReference>
<dbReference type="PANTHER" id="PTHR47354">
    <property type="entry name" value="NADH OXIDOREDUCTASE HCR"/>
    <property type="match status" value="1"/>
</dbReference>
<dbReference type="PRINTS" id="PR00406">
    <property type="entry name" value="CYTB5RDTASE"/>
</dbReference>
<accession>A0A852T5E4</accession>
<evidence type="ECO:0000256" key="3">
    <source>
        <dbReference type="ARBA" id="ARBA00023014"/>
    </source>
</evidence>
<organism evidence="6 7">
    <name type="scientific">Leifsonia soli</name>
    <dbReference type="NCBI Taxonomy" id="582665"/>
    <lineage>
        <taxon>Bacteria</taxon>
        <taxon>Bacillati</taxon>
        <taxon>Actinomycetota</taxon>
        <taxon>Actinomycetes</taxon>
        <taxon>Micrococcales</taxon>
        <taxon>Microbacteriaceae</taxon>
        <taxon>Leifsonia</taxon>
    </lineage>
</organism>
<name>A0A852T5E4_9MICO</name>
<feature type="compositionally biased region" description="Polar residues" evidence="4">
    <location>
        <begin position="179"/>
        <end position="188"/>
    </location>
</feature>
<keyword evidence="2" id="KW-0479">Metal-binding</keyword>
<protein>
    <submittedName>
        <fullName evidence="6">Ferredoxin-NADP reductase</fullName>
    </submittedName>
</protein>
<dbReference type="PROSITE" id="PS51384">
    <property type="entry name" value="FAD_FR"/>
    <property type="match status" value="1"/>
</dbReference>
<comment type="caution">
    <text evidence="6">The sequence shown here is derived from an EMBL/GenBank/DDBJ whole genome shotgun (WGS) entry which is preliminary data.</text>
</comment>
<proteinExistence type="predicted"/>
<dbReference type="InterPro" id="IPR001709">
    <property type="entry name" value="Flavoprot_Pyr_Nucl_cyt_Rdtase"/>
</dbReference>
<dbReference type="RefSeq" id="WP_179457840.1">
    <property type="nucleotide sequence ID" value="NZ_BAAAPX010000001.1"/>
</dbReference>
<dbReference type="InterPro" id="IPR017927">
    <property type="entry name" value="FAD-bd_FR_type"/>
</dbReference>
<dbReference type="AlphaFoldDB" id="A0A852T5E4"/>
<dbReference type="GO" id="GO:0016491">
    <property type="term" value="F:oxidoreductase activity"/>
    <property type="evidence" value="ECO:0007669"/>
    <property type="project" value="InterPro"/>
</dbReference>
<dbReference type="PANTHER" id="PTHR47354:SF5">
    <property type="entry name" value="PROTEIN RFBI"/>
    <property type="match status" value="1"/>
</dbReference>
<dbReference type="InterPro" id="IPR008333">
    <property type="entry name" value="Cbr1-like_FAD-bd_dom"/>
</dbReference>
<evidence type="ECO:0000313" key="6">
    <source>
        <dbReference type="EMBL" id="NYD76091.1"/>
    </source>
</evidence>
<dbReference type="InterPro" id="IPR039261">
    <property type="entry name" value="FNR_nucleotide-bd"/>
</dbReference>
<evidence type="ECO:0000256" key="4">
    <source>
        <dbReference type="SAM" id="MobiDB-lite"/>
    </source>
</evidence>
<dbReference type="SUPFAM" id="SSF52343">
    <property type="entry name" value="Ferredoxin reductase-like, C-terminal NADP-linked domain"/>
    <property type="match status" value="1"/>
</dbReference>
<dbReference type="GO" id="GO:0051537">
    <property type="term" value="F:2 iron, 2 sulfur cluster binding"/>
    <property type="evidence" value="ECO:0007669"/>
    <property type="project" value="UniProtKB-KW"/>
</dbReference>
<gene>
    <name evidence="6" type="ORF">BJ963_003610</name>
</gene>
<evidence type="ECO:0000256" key="2">
    <source>
        <dbReference type="ARBA" id="ARBA00022714"/>
    </source>
</evidence>
<dbReference type="Pfam" id="PF00175">
    <property type="entry name" value="NAD_binding_1"/>
    <property type="match status" value="1"/>
</dbReference>
<dbReference type="Proteomes" id="UP000589620">
    <property type="component" value="Unassembled WGS sequence"/>
</dbReference>
<evidence type="ECO:0000256" key="1">
    <source>
        <dbReference type="ARBA" id="ARBA00001974"/>
    </source>
</evidence>
<sequence length="240" mass="26131">MSDNTPWHQGTLVDAVPLNLNARSITFEVPDWPGNLAGQHVDIRLTAADGYQAVRSYSTASAGTGTRVELGVEKLPDGEVSPFLVDGIEIGDSVEIRGPLGRWFVWTEDLTTPVQLIAGGSGVVPLLSMIRQHRMAQSSSEMRLLYSLKSPDDAFYREQLALLAGDAEVTWHYTRATPEGTQKQPSRLTKQDLQEAVSPPESAPRIYICGPTGFVESVSGFLGELGHLPENIRTERFGGV</sequence>
<dbReference type="InterPro" id="IPR050415">
    <property type="entry name" value="MRET"/>
</dbReference>
<keyword evidence="2" id="KW-0001">2Fe-2S</keyword>
<evidence type="ECO:0000259" key="5">
    <source>
        <dbReference type="PROSITE" id="PS51384"/>
    </source>
</evidence>
<keyword evidence="7" id="KW-1185">Reference proteome</keyword>
<comment type="cofactor">
    <cofactor evidence="1">
        <name>FAD</name>
        <dbReference type="ChEBI" id="CHEBI:57692"/>
    </cofactor>
</comment>